<dbReference type="InterPro" id="IPR049504">
    <property type="entry name" value="O-antigen_lig"/>
</dbReference>
<feature type="transmembrane region" description="Helical" evidence="1">
    <location>
        <begin position="351"/>
        <end position="371"/>
    </location>
</feature>
<dbReference type="OrthoDB" id="6234880at2"/>
<dbReference type="AlphaFoldDB" id="A0A432Y5N2"/>
<keyword evidence="1" id="KW-0812">Transmembrane</keyword>
<comment type="caution">
    <text evidence="2">The sequence shown here is derived from an EMBL/GenBank/DDBJ whole genome shotgun (WGS) entry which is preliminary data.</text>
</comment>
<evidence type="ECO:0000313" key="3">
    <source>
        <dbReference type="Proteomes" id="UP000287649"/>
    </source>
</evidence>
<gene>
    <name evidence="2" type="ORF">CWI70_05715</name>
</gene>
<feature type="transmembrane region" description="Helical" evidence="1">
    <location>
        <begin position="131"/>
        <end position="150"/>
    </location>
</feature>
<evidence type="ECO:0000256" key="1">
    <source>
        <dbReference type="SAM" id="Phobius"/>
    </source>
</evidence>
<feature type="transmembrane region" description="Helical" evidence="1">
    <location>
        <begin position="49"/>
        <end position="82"/>
    </location>
</feature>
<keyword evidence="1" id="KW-0472">Membrane</keyword>
<dbReference type="RefSeq" id="WP_126771340.1">
    <property type="nucleotide sequence ID" value="NZ_PIPX01000001.1"/>
</dbReference>
<dbReference type="Pfam" id="PF13425">
    <property type="entry name" value="O-antigen_lig"/>
    <property type="match status" value="1"/>
</dbReference>
<feature type="transmembrane region" description="Helical" evidence="1">
    <location>
        <begin position="191"/>
        <end position="208"/>
    </location>
</feature>
<reference evidence="3" key="1">
    <citation type="journal article" date="2018" name="Front. Microbiol.">
        <title>Genome-Based Analysis Reveals the Taxonomy and Diversity of the Family Idiomarinaceae.</title>
        <authorList>
            <person name="Liu Y."/>
            <person name="Lai Q."/>
            <person name="Shao Z."/>
        </authorList>
    </citation>
    <scope>NUCLEOTIDE SEQUENCE [LARGE SCALE GENOMIC DNA]</scope>
    <source>
        <strain evidence="3">PO-M2</strain>
    </source>
</reference>
<feature type="transmembrane region" description="Helical" evidence="1">
    <location>
        <begin position="244"/>
        <end position="262"/>
    </location>
</feature>
<name>A0A432Y5N2_9GAMM</name>
<dbReference type="Proteomes" id="UP000287649">
    <property type="component" value="Unassembled WGS sequence"/>
</dbReference>
<feature type="transmembrane region" description="Helical" evidence="1">
    <location>
        <begin position="162"/>
        <end position="184"/>
    </location>
</feature>
<proteinExistence type="predicted"/>
<evidence type="ECO:0008006" key="4">
    <source>
        <dbReference type="Google" id="ProtNLM"/>
    </source>
</evidence>
<organism evidence="2 3">
    <name type="scientific">Pseudidiomarina homiensis</name>
    <dbReference type="NCBI Taxonomy" id="364198"/>
    <lineage>
        <taxon>Bacteria</taxon>
        <taxon>Pseudomonadati</taxon>
        <taxon>Pseudomonadota</taxon>
        <taxon>Gammaproteobacteria</taxon>
        <taxon>Alteromonadales</taxon>
        <taxon>Idiomarinaceae</taxon>
        <taxon>Pseudidiomarina</taxon>
    </lineage>
</organism>
<protein>
    <recommendedName>
        <fullName evidence="4">O-antigen ligase domain-containing protein</fullName>
    </recommendedName>
</protein>
<feature type="transmembrane region" description="Helical" evidence="1">
    <location>
        <begin position="378"/>
        <end position="400"/>
    </location>
</feature>
<feature type="transmembrane region" description="Helical" evidence="1">
    <location>
        <begin position="12"/>
        <end position="37"/>
    </location>
</feature>
<feature type="transmembrane region" description="Helical" evidence="1">
    <location>
        <begin position="214"/>
        <end position="232"/>
    </location>
</feature>
<dbReference type="EMBL" id="PIPX01000001">
    <property type="protein sequence ID" value="RUO56247.1"/>
    <property type="molecule type" value="Genomic_DNA"/>
</dbReference>
<keyword evidence="3" id="KW-1185">Reference proteome</keyword>
<feature type="transmembrane region" description="Helical" evidence="1">
    <location>
        <begin position="102"/>
        <end position="119"/>
    </location>
</feature>
<keyword evidence="1" id="KW-1133">Transmembrane helix</keyword>
<evidence type="ECO:0000313" key="2">
    <source>
        <dbReference type="EMBL" id="RUO56247.1"/>
    </source>
</evidence>
<feature type="transmembrane region" description="Helical" evidence="1">
    <location>
        <begin position="406"/>
        <end position="423"/>
    </location>
</feature>
<accession>A0A432Y5N2</accession>
<sequence length="437" mass="49162">MNVILSKSQLGWLLSVALVFPIIWLDTMYGVLSYVGLDFLRISLLYRTLLLLIGFYLAYTLTGPIPWVIKSFMLFWSLMLLVSTYPDGEILFTRDVNHMMRRIYPFCVLLICLSLLQKFGDKTELFLKGIAHFGLIFSIAMIFSLVTGIGNQSYGDYAFGVQSFYIGGNDVGLAALLSLCVLFANLYKKINFRNLISVGACILSVMLLGTKAGWAAGALITASFTFVIALFLRPKSKKQKFLKVGIIISVVSSISVASVYVTNNFDSFKFQFERASEILEGENPRARLVESANRHYDTYPQQIYLKGDGASFFEGVGREYYVIDNNKGSFDVYREIEQEWQDAVGHYGVPYATFLFSTHCFLILLTVILFFKWPTVDHFAFCLALFIYLGHGIMAGHAFVSGQPSHLVAVIYAITLYRLSILSKTDKNQLKPRVNGS</sequence>